<evidence type="ECO:0000313" key="4">
    <source>
        <dbReference type="Proteomes" id="UP001177744"/>
    </source>
</evidence>
<dbReference type="EMBL" id="JAULJE010000004">
    <property type="protein sequence ID" value="KAK1343824.1"/>
    <property type="molecule type" value="Genomic_DNA"/>
</dbReference>
<feature type="region of interest" description="Disordered" evidence="1">
    <location>
        <begin position="452"/>
        <end position="472"/>
    </location>
</feature>
<dbReference type="Pfam" id="PF03184">
    <property type="entry name" value="DDE_1"/>
    <property type="match status" value="1"/>
</dbReference>
<feature type="non-terminal residue" evidence="3">
    <location>
        <position position="472"/>
    </location>
</feature>
<feature type="domain" description="DDE-1" evidence="2">
    <location>
        <begin position="1"/>
        <end position="72"/>
    </location>
</feature>
<proteinExistence type="predicted"/>
<feature type="compositionally biased region" description="Polar residues" evidence="1">
    <location>
        <begin position="463"/>
        <end position="472"/>
    </location>
</feature>
<keyword evidence="4" id="KW-1185">Reference proteome</keyword>
<comment type="caution">
    <text evidence="3">The sequence shown here is derived from an EMBL/GenBank/DDBJ whole genome shotgun (WGS) entry which is preliminary data.</text>
</comment>
<dbReference type="GO" id="GO:0003676">
    <property type="term" value="F:nucleic acid binding"/>
    <property type="evidence" value="ECO:0007669"/>
    <property type="project" value="InterPro"/>
</dbReference>
<accession>A0AA40I6H4</accession>
<reference evidence="3" key="1">
    <citation type="submission" date="2023-06" db="EMBL/GenBank/DDBJ databases">
        <title>Reference genome for the Northern bat (Eptesicus nilssonii), a most northern bat species.</title>
        <authorList>
            <person name="Laine V.N."/>
            <person name="Pulliainen A.T."/>
            <person name="Lilley T.M."/>
        </authorList>
    </citation>
    <scope>NUCLEOTIDE SEQUENCE</scope>
    <source>
        <strain evidence="3">BLF_Eptnil</strain>
        <tissue evidence="3">Kidney</tissue>
    </source>
</reference>
<name>A0AA40I6H4_CNENI</name>
<dbReference type="AlphaFoldDB" id="A0AA40I6H4"/>
<dbReference type="Proteomes" id="UP001177744">
    <property type="component" value="Unassembled WGS sequence"/>
</dbReference>
<gene>
    <name evidence="3" type="ORF">QTO34_014377</name>
</gene>
<sequence length="472" mass="51472">MTALTFTTCLIEYFKPTVETYGSEKKITFKILLLIDNAPGHPRALMEMYNEIIVFMPANTPSILKSMNQEVQEVSVGSNYSCGEKARELESEVESKDVTELLQSHGKTLIDGELLLMGEQRKRFLRWNLLWDINLVGVQATAGFERIDFSFERISTVGKILSDSIVCYRETICERKSLCSILYFCLILRNYHNHSNLQQPSATLRQDLPPEKKKKIATQKAQIMEAQGAGLRVAGVADWASRTLSSRRQRLCHGCAGGFRKAWCTGGQPASSPAIKSQSGGAGWLSAPAQGLSKASAAQEAFGRPGAPADSQPAGAPGFSLNFNFLQNLYQEYDFQTASERGVENGDGGYQMPCCELSKGEAYVARNCCLQPARTLCLPTAKTLSSCCQRRRELSVCAMAVLRHRQASGAASRAGVLEVWRRRAVGGQCGSPGRSLAAVGPQEHMAAALAWAPPRPRGPGTSELLTSGQTAY</sequence>
<evidence type="ECO:0000313" key="3">
    <source>
        <dbReference type="EMBL" id="KAK1343824.1"/>
    </source>
</evidence>
<protein>
    <recommendedName>
        <fullName evidence="2">DDE-1 domain-containing protein</fullName>
    </recommendedName>
</protein>
<evidence type="ECO:0000256" key="1">
    <source>
        <dbReference type="SAM" id="MobiDB-lite"/>
    </source>
</evidence>
<dbReference type="InterPro" id="IPR004875">
    <property type="entry name" value="DDE_SF_endonuclease_dom"/>
</dbReference>
<organism evidence="3 4">
    <name type="scientific">Cnephaeus nilssonii</name>
    <name type="common">Northern bat</name>
    <name type="synonym">Eptesicus nilssonii</name>
    <dbReference type="NCBI Taxonomy" id="3371016"/>
    <lineage>
        <taxon>Eukaryota</taxon>
        <taxon>Metazoa</taxon>
        <taxon>Chordata</taxon>
        <taxon>Craniata</taxon>
        <taxon>Vertebrata</taxon>
        <taxon>Euteleostomi</taxon>
        <taxon>Mammalia</taxon>
        <taxon>Eutheria</taxon>
        <taxon>Laurasiatheria</taxon>
        <taxon>Chiroptera</taxon>
        <taxon>Yangochiroptera</taxon>
        <taxon>Vespertilionidae</taxon>
        <taxon>Cnephaeus</taxon>
    </lineage>
</organism>
<evidence type="ECO:0000259" key="2">
    <source>
        <dbReference type="Pfam" id="PF03184"/>
    </source>
</evidence>